<organism evidence="1 2">
    <name type="scientific">Pseudarthrobacter siccitolerans</name>
    <dbReference type="NCBI Taxonomy" id="861266"/>
    <lineage>
        <taxon>Bacteria</taxon>
        <taxon>Bacillati</taxon>
        <taxon>Actinomycetota</taxon>
        <taxon>Actinomycetes</taxon>
        <taxon>Micrococcales</taxon>
        <taxon>Micrococcaceae</taxon>
        <taxon>Pseudarthrobacter</taxon>
    </lineage>
</organism>
<evidence type="ECO:0000313" key="2">
    <source>
        <dbReference type="Proteomes" id="UP000035722"/>
    </source>
</evidence>
<dbReference type="RefSeq" id="WP_050053684.1">
    <property type="nucleotide sequence ID" value="NZ_CAQI01000028.1"/>
</dbReference>
<sequence>MTTAEALRTIAATTDAALLPLLREIALWEARVEGIRKEVSKARGDYYRQAREVALGTAQAKVAALKAEAAPLEAIAAAGNWSRFVLVPGGHLHRGFHCSTLRWSTPTGLLPEYSGADEKEIVEIAGEVACTVCFPSAPVDRPTRIPALVEEREAREAEAAARAAKKVAAEAAKIVVGKKVFKTQRAAENEIGWKIENVVSRRYMAAADASHREHLDGLAAEDLAAAKTIAEAIAAAVEGYSVEAILAKKFAAKVKEYRRNGWEIPADASL</sequence>
<dbReference type="OrthoDB" id="5126501at2"/>
<comment type="caution">
    <text evidence="1">The sequence shown here is derived from an EMBL/GenBank/DDBJ whole genome shotgun (WGS) entry which is preliminary data.</text>
</comment>
<protein>
    <submittedName>
        <fullName evidence="1">Gp38 domain protein</fullName>
    </submittedName>
</protein>
<reference evidence="2" key="1">
    <citation type="journal article" date="2014" name="Genome Announc.">
        <title>Genome Sequence of Arthrobacter siccitolerans 4J27, a Xeroprotectant-Producing Desiccation-Tolerant Microorganism.</title>
        <authorList>
            <person name="Manzanera M."/>
            <person name="Santa-Cruz-Calvo L."/>
            <person name="Vilchez J.I."/>
            <person name="Garcia-Fontana C."/>
            <person name="Silva-Castro G.A."/>
            <person name="Calvo C."/>
            <person name="Gonzalez-Lopez J."/>
        </authorList>
    </citation>
    <scope>NUCLEOTIDE SEQUENCE [LARGE SCALE GENOMIC DNA]</scope>
    <source>
        <strain evidence="2">4J27</strain>
    </source>
</reference>
<dbReference type="STRING" id="861266.ARTSIC4J27_561"/>
<evidence type="ECO:0000313" key="1">
    <source>
        <dbReference type="EMBL" id="CCQ44634.1"/>
    </source>
</evidence>
<dbReference type="AlphaFoldDB" id="A0A024GYS0"/>
<dbReference type="EMBL" id="CAQI01000028">
    <property type="protein sequence ID" value="CCQ44634.1"/>
    <property type="molecule type" value="Genomic_DNA"/>
</dbReference>
<name>A0A024GYS0_9MICC</name>
<keyword evidence="2" id="KW-1185">Reference proteome</keyword>
<dbReference type="Proteomes" id="UP000035722">
    <property type="component" value="Unassembled WGS sequence"/>
</dbReference>
<gene>
    <name evidence="1" type="primary">38</name>
    <name evidence="1" type="ORF">ARTSIC4J27_561</name>
</gene>
<accession>A0A024GYS0</accession>
<proteinExistence type="predicted"/>